<dbReference type="InterPro" id="IPR024706">
    <property type="entry name" value="Peroxiredoxin_AhpC-typ"/>
</dbReference>
<keyword evidence="1" id="KW-0560">Oxidoreductase</keyword>
<dbReference type="PROSITE" id="PS51352">
    <property type="entry name" value="THIOREDOXIN_2"/>
    <property type="match status" value="1"/>
</dbReference>
<dbReference type="EMBL" id="JBHTAR010000011">
    <property type="protein sequence ID" value="MFC7199603.1"/>
    <property type="molecule type" value="Genomic_DNA"/>
</dbReference>
<dbReference type="InterPro" id="IPR013766">
    <property type="entry name" value="Thioredoxin_domain"/>
</dbReference>
<evidence type="ECO:0000259" key="4">
    <source>
        <dbReference type="PROSITE" id="PS51352"/>
    </source>
</evidence>
<dbReference type="Gene3D" id="3.40.30.10">
    <property type="entry name" value="Glutaredoxin"/>
    <property type="match status" value="1"/>
</dbReference>
<dbReference type="Proteomes" id="UP001596447">
    <property type="component" value="Unassembled WGS sequence"/>
</dbReference>
<dbReference type="InterPro" id="IPR050455">
    <property type="entry name" value="Tpx_Peroxidase_subfamily"/>
</dbReference>
<accession>A0ABD5Z336</accession>
<evidence type="ECO:0000256" key="3">
    <source>
        <dbReference type="PIRSR" id="PIRSR000239-1"/>
    </source>
</evidence>
<dbReference type="RefSeq" id="WP_279529532.1">
    <property type="nucleotide sequence ID" value="NZ_CP122312.1"/>
</dbReference>
<gene>
    <name evidence="5" type="ORF">ACFQJ9_09295</name>
</gene>
<proteinExistence type="predicted"/>
<dbReference type="AlphaFoldDB" id="A0ABD5Z336"/>
<dbReference type="SUPFAM" id="SSF52833">
    <property type="entry name" value="Thioredoxin-like"/>
    <property type="match status" value="1"/>
</dbReference>
<evidence type="ECO:0000256" key="2">
    <source>
        <dbReference type="ARBA" id="ARBA00023284"/>
    </source>
</evidence>
<feature type="domain" description="Thioredoxin" evidence="4">
    <location>
        <begin position="2"/>
        <end position="163"/>
    </location>
</feature>
<sequence length="163" mass="18516">MVGVGDDAPEFTLRGVTADGSIEQYTLESLTDDAALLLGVYPYDFSPVCTRQLCDIDDFEWMTFEDRLNVVAVGGDGPYSHQRFSEERNISYPLLCDTATDVCESFGVLNEEKDGVRKVPQRSVFLVGPDGRVEYRWVAEDNWTDWEQTPLQDVKDRFDELDL</sequence>
<dbReference type="InterPro" id="IPR036249">
    <property type="entry name" value="Thioredoxin-like_sf"/>
</dbReference>
<dbReference type="GO" id="GO:0016491">
    <property type="term" value="F:oxidoreductase activity"/>
    <property type="evidence" value="ECO:0007669"/>
    <property type="project" value="UniProtKB-KW"/>
</dbReference>
<keyword evidence="6" id="KW-1185">Reference proteome</keyword>
<feature type="active site" description="Cysteine sulfenic acid (-SOH) intermediate; for peroxidase activity" evidence="3">
    <location>
        <position position="49"/>
    </location>
</feature>
<comment type="caution">
    <text evidence="5">The sequence shown here is derived from an EMBL/GenBank/DDBJ whole genome shotgun (WGS) entry which is preliminary data.</text>
</comment>
<dbReference type="PANTHER" id="PTHR43110:SF1">
    <property type="entry name" value="THIOL PEROXIDASE"/>
    <property type="match status" value="1"/>
</dbReference>
<dbReference type="PANTHER" id="PTHR43110">
    <property type="entry name" value="THIOL PEROXIDASE"/>
    <property type="match status" value="1"/>
</dbReference>
<dbReference type="Pfam" id="PF00578">
    <property type="entry name" value="AhpC-TSA"/>
    <property type="match status" value="1"/>
</dbReference>
<organism evidence="5 6">
    <name type="scientific">Halospeciosus flavus</name>
    <dbReference type="NCBI Taxonomy" id="3032283"/>
    <lineage>
        <taxon>Archaea</taxon>
        <taxon>Methanobacteriati</taxon>
        <taxon>Methanobacteriota</taxon>
        <taxon>Stenosarchaea group</taxon>
        <taxon>Halobacteria</taxon>
        <taxon>Halobacteriales</taxon>
        <taxon>Halobacteriaceae</taxon>
        <taxon>Halospeciosus</taxon>
    </lineage>
</organism>
<evidence type="ECO:0000313" key="6">
    <source>
        <dbReference type="Proteomes" id="UP001596447"/>
    </source>
</evidence>
<keyword evidence="2" id="KW-0676">Redox-active center</keyword>
<name>A0ABD5Z336_9EURY</name>
<evidence type="ECO:0000313" key="5">
    <source>
        <dbReference type="EMBL" id="MFC7199603.1"/>
    </source>
</evidence>
<dbReference type="InterPro" id="IPR000866">
    <property type="entry name" value="AhpC/TSA"/>
</dbReference>
<evidence type="ECO:0000256" key="1">
    <source>
        <dbReference type="ARBA" id="ARBA00023002"/>
    </source>
</evidence>
<dbReference type="PIRSF" id="PIRSF000239">
    <property type="entry name" value="AHPC"/>
    <property type="match status" value="1"/>
</dbReference>
<protein>
    <submittedName>
        <fullName evidence="5">Redoxin domain-containing protein</fullName>
    </submittedName>
</protein>
<reference evidence="5 6" key="1">
    <citation type="journal article" date="2019" name="Int. J. Syst. Evol. Microbiol.">
        <title>The Global Catalogue of Microorganisms (GCM) 10K type strain sequencing project: providing services to taxonomists for standard genome sequencing and annotation.</title>
        <authorList>
            <consortium name="The Broad Institute Genomics Platform"/>
            <consortium name="The Broad Institute Genome Sequencing Center for Infectious Disease"/>
            <person name="Wu L."/>
            <person name="Ma J."/>
        </authorList>
    </citation>
    <scope>NUCLEOTIDE SEQUENCE [LARGE SCALE GENOMIC DNA]</scope>
    <source>
        <strain evidence="5 6">XZGYJ-43</strain>
    </source>
</reference>